<evidence type="ECO:0000313" key="7">
    <source>
        <dbReference type="Proteomes" id="UP000236728"/>
    </source>
</evidence>
<dbReference type="InterPro" id="IPR003713">
    <property type="entry name" value="FliS"/>
</dbReference>
<dbReference type="GO" id="GO:0005829">
    <property type="term" value="C:cytosol"/>
    <property type="evidence" value="ECO:0007669"/>
    <property type="project" value="UniProtKB-SubCell"/>
</dbReference>
<dbReference type="NCBIfam" id="TIGR00208">
    <property type="entry name" value="fliS"/>
    <property type="match status" value="1"/>
</dbReference>
<evidence type="ECO:0000313" key="6">
    <source>
        <dbReference type="EMBL" id="SEF63455.1"/>
    </source>
</evidence>
<name>A0A1H5TKY4_9BACT</name>
<comment type="similarity">
    <text evidence="2">Belongs to the FliS family.</text>
</comment>
<proteinExistence type="inferred from homology"/>
<evidence type="ECO:0000256" key="2">
    <source>
        <dbReference type="ARBA" id="ARBA00008787"/>
    </source>
</evidence>
<dbReference type="PANTHER" id="PTHR34773:SF1">
    <property type="entry name" value="FLAGELLAR SECRETION CHAPERONE FLIS"/>
    <property type="match status" value="1"/>
</dbReference>
<dbReference type="Gene3D" id="1.20.120.340">
    <property type="entry name" value="Flagellar protein FliS"/>
    <property type="match status" value="1"/>
</dbReference>
<accession>A0A1H5TKY4</accession>
<dbReference type="GO" id="GO:0071973">
    <property type="term" value="P:bacterial-type flagellum-dependent cell motility"/>
    <property type="evidence" value="ECO:0007669"/>
    <property type="project" value="TreeGrafter"/>
</dbReference>
<dbReference type="Proteomes" id="UP000236728">
    <property type="component" value="Unassembled WGS sequence"/>
</dbReference>
<evidence type="ECO:0000256" key="5">
    <source>
        <dbReference type="ARBA" id="ARBA00023186"/>
    </source>
</evidence>
<keyword evidence="3" id="KW-0963">Cytoplasm</keyword>
<evidence type="ECO:0000256" key="4">
    <source>
        <dbReference type="ARBA" id="ARBA00022795"/>
    </source>
</evidence>
<evidence type="ECO:0000256" key="3">
    <source>
        <dbReference type="ARBA" id="ARBA00022490"/>
    </source>
</evidence>
<dbReference type="CDD" id="cd16098">
    <property type="entry name" value="FliS"/>
    <property type="match status" value="1"/>
</dbReference>
<dbReference type="InterPro" id="IPR036584">
    <property type="entry name" value="FliS_sf"/>
</dbReference>
<dbReference type="PANTHER" id="PTHR34773">
    <property type="entry name" value="FLAGELLAR SECRETION CHAPERONE FLIS"/>
    <property type="match status" value="1"/>
</dbReference>
<dbReference type="OrthoDB" id="123257at2"/>
<dbReference type="RefSeq" id="WP_103931553.1">
    <property type="nucleotide sequence ID" value="NZ_FNVA01000001.1"/>
</dbReference>
<dbReference type="Pfam" id="PF02561">
    <property type="entry name" value="FliS"/>
    <property type="match status" value="1"/>
</dbReference>
<keyword evidence="4" id="KW-1005">Bacterial flagellum biogenesis</keyword>
<gene>
    <name evidence="6" type="ORF">SAMN05421819_0653</name>
</gene>
<evidence type="ECO:0000256" key="1">
    <source>
        <dbReference type="ARBA" id="ARBA00004514"/>
    </source>
</evidence>
<dbReference type="GO" id="GO:0044780">
    <property type="term" value="P:bacterial-type flagellum assembly"/>
    <property type="evidence" value="ECO:0007669"/>
    <property type="project" value="InterPro"/>
</dbReference>
<dbReference type="AlphaFoldDB" id="A0A1H5TKY4"/>
<keyword evidence="6" id="KW-0966">Cell projection</keyword>
<dbReference type="SUPFAM" id="SSF101116">
    <property type="entry name" value="Flagellar export chaperone FliS"/>
    <property type="match status" value="1"/>
</dbReference>
<sequence>MNFSNPANSYRQSAIAGATPIGLVIALYDKLASDLRLAVEAMRQEDIEARCIALNHATLVLGQLQDWVNLESGDPLAMSLANFYQIIRARMLEASLKKSASLLEAQIELVLQVRGAWQQRDAASVEAAHGYLIASESTQPQSQSHHA</sequence>
<keyword evidence="6" id="KW-0282">Flagellum</keyword>
<reference evidence="6 7" key="1">
    <citation type="submission" date="2016-10" db="EMBL/GenBank/DDBJ databases">
        <authorList>
            <person name="de Groot N.N."/>
        </authorList>
    </citation>
    <scope>NUCLEOTIDE SEQUENCE [LARGE SCALE GENOMIC DNA]</scope>
    <source>
        <strain evidence="6 7">DSM 22489</strain>
    </source>
</reference>
<comment type="subcellular location">
    <subcellularLocation>
        <location evidence="1">Cytoplasm</location>
        <location evidence="1">Cytosol</location>
    </subcellularLocation>
</comment>
<protein>
    <submittedName>
        <fullName evidence="6">Flagellar biosynthetic protein FliS</fullName>
    </submittedName>
</protein>
<keyword evidence="7" id="KW-1185">Reference proteome</keyword>
<keyword evidence="6" id="KW-0969">Cilium</keyword>
<keyword evidence="5" id="KW-0143">Chaperone</keyword>
<organism evidence="6 7">
    <name type="scientific">Bryocella elongata</name>
    <dbReference type="NCBI Taxonomy" id="863522"/>
    <lineage>
        <taxon>Bacteria</taxon>
        <taxon>Pseudomonadati</taxon>
        <taxon>Acidobacteriota</taxon>
        <taxon>Terriglobia</taxon>
        <taxon>Terriglobales</taxon>
        <taxon>Acidobacteriaceae</taxon>
        <taxon>Bryocella</taxon>
    </lineage>
</organism>
<dbReference type="EMBL" id="FNVA01000001">
    <property type="protein sequence ID" value="SEF63455.1"/>
    <property type="molecule type" value="Genomic_DNA"/>
</dbReference>